<dbReference type="PANTHER" id="PTHR47495:SF2">
    <property type="entry name" value="ALDEHYDE DEHYDROGENASE"/>
    <property type="match status" value="1"/>
</dbReference>
<dbReference type="SUPFAM" id="SSF56003">
    <property type="entry name" value="Molybdenum cofactor-binding domain"/>
    <property type="match status" value="2"/>
</dbReference>
<gene>
    <name evidence="2" type="ORF">FDT80_14425</name>
</gene>
<reference evidence="2 3" key="1">
    <citation type="submission" date="2019-05" db="EMBL/GenBank/DDBJ databases">
        <title>Sulfitobacter sabulilitoris sp. nov., isolated from a marine sand.</title>
        <authorList>
            <person name="Yoon J.-H."/>
        </authorList>
    </citation>
    <scope>NUCLEOTIDE SEQUENCE [LARGE SCALE GENOMIC DNA]</scope>
    <source>
        <strain evidence="2 3">HSMS-29</strain>
    </source>
</reference>
<dbReference type="Gene3D" id="3.90.1170.50">
    <property type="entry name" value="Aldehyde oxidase/xanthine dehydrogenase, a/b hammerhead"/>
    <property type="match status" value="1"/>
</dbReference>
<dbReference type="AlphaFoldDB" id="A0A5S3PBM1"/>
<dbReference type="EMBL" id="VANS01000004">
    <property type="protein sequence ID" value="TMM51063.1"/>
    <property type="molecule type" value="Genomic_DNA"/>
</dbReference>
<name>A0A5S3PBM1_9RHOB</name>
<dbReference type="InterPro" id="IPR008274">
    <property type="entry name" value="AldOxase/xan_DH_MoCoBD1"/>
</dbReference>
<dbReference type="Pfam" id="PF20256">
    <property type="entry name" value="MoCoBD_2"/>
    <property type="match status" value="2"/>
</dbReference>
<comment type="caution">
    <text evidence="2">The sequence shown here is derived from an EMBL/GenBank/DDBJ whole genome shotgun (WGS) entry which is preliminary data.</text>
</comment>
<evidence type="ECO:0000259" key="1">
    <source>
        <dbReference type="SMART" id="SM01008"/>
    </source>
</evidence>
<dbReference type="OrthoDB" id="9767994at2"/>
<accession>A0A5S3PBM1</accession>
<dbReference type="Proteomes" id="UP000309550">
    <property type="component" value="Unassembled WGS sequence"/>
</dbReference>
<dbReference type="InterPro" id="IPR006311">
    <property type="entry name" value="TAT_signal"/>
</dbReference>
<evidence type="ECO:0000313" key="2">
    <source>
        <dbReference type="EMBL" id="TMM51063.1"/>
    </source>
</evidence>
<dbReference type="InterPro" id="IPR046867">
    <property type="entry name" value="AldOxase/xan_DH_MoCoBD2"/>
</dbReference>
<dbReference type="PROSITE" id="PS51318">
    <property type="entry name" value="TAT"/>
    <property type="match status" value="1"/>
</dbReference>
<dbReference type="RefSeq" id="WP_138663023.1">
    <property type="nucleotide sequence ID" value="NZ_VANS01000004.1"/>
</dbReference>
<dbReference type="InterPro" id="IPR037165">
    <property type="entry name" value="AldOxase/xan_DH_Mopterin-bd_sf"/>
</dbReference>
<organism evidence="2 3">
    <name type="scientific">Sulfitobacter sabulilitoris</name>
    <dbReference type="NCBI Taxonomy" id="2562655"/>
    <lineage>
        <taxon>Bacteria</taxon>
        <taxon>Pseudomonadati</taxon>
        <taxon>Pseudomonadota</taxon>
        <taxon>Alphaproteobacteria</taxon>
        <taxon>Rhodobacterales</taxon>
        <taxon>Roseobacteraceae</taxon>
        <taxon>Sulfitobacter</taxon>
    </lineage>
</organism>
<dbReference type="GO" id="GO:0016491">
    <property type="term" value="F:oxidoreductase activity"/>
    <property type="evidence" value="ECO:0007669"/>
    <property type="project" value="InterPro"/>
</dbReference>
<dbReference type="InterPro" id="IPR012368">
    <property type="entry name" value="OxRdtase_Mopterin-bd_su_IorB"/>
</dbReference>
<dbReference type="InterPro" id="IPR000674">
    <property type="entry name" value="Ald_Oxase/Xan_DH_a/b"/>
</dbReference>
<dbReference type="InterPro" id="IPR052516">
    <property type="entry name" value="N-heterocyclic_Hydroxylase"/>
</dbReference>
<evidence type="ECO:0000313" key="3">
    <source>
        <dbReference type="Proteomes" id="UP000309550"/>
    </source>
</evidence>
<dbReference type="Pfam" id="PF02738">
    <property type="entry name" value="MoCoBD_1"/>
    <property type="match status" value="1"/>
</dbReference>
<protein>
    <submittedName>
        <fullName evidence="2">Xanthine dehydrogenase family protein molybdopterin-binding subunit</fullName>
    </submittedName>
</protein>
<dbReference type="PIRSF" id="PIRSF036389">
    <property type="entry name" value="IOR_B"/>
    <property type="match status" value="1"/>
</dbReference>
<dbReference type="PANTHER" id="PTHR47495">
    <property type="entry name" value="ALDEHYDE DEHYDROGENASE"/>
    <property type="match status" value="1"/>
</dbReference>
<proteinExistence type="predicted"/>
<keyword evidence="3" id="KW-1185">Reference proteome</keyword>
<sequence>MADGNFSDLTRRGFLVGLSGSALTLAFANPSSGLAAEHQIANGGFEPTVWYVIHPDGHIVVNIAKAEMGQHVGTALARVVAEELEANWDDIEIVHVDSDPKWGYMVTGGSWSVNHTWFMLSQAGAAGRIALIEAGARMLDADPADCTARGGMVKHGEASVSYGDIVAAGPEFRSFSSEELGAITLKPASERRILNTSAQALDIPAKSTGTATFGIDAEVDGMVYARPVLPPSRFGAVVNGFDDSKARDIPGYLQTVEIDDPSGTCQGWLAVVAETYPAAIKAADALSVDWTPGPNADVSEAQLVEEAARLANDPDSGALFVSQGDARATIDATAPERLVKGTYRTSSVLHFQLEPVNAVAMEEDGHWHLHGGNQWQSLVLPVLASALGVEQSNITLHQYYLGGGFGRRLFGDYFVPAALTAKAVGKPVKMVFTREDDAWLDCARSPSVQTLTTALDEGGAPVAWDHAAAAGWPTTAIFPGGLAQGVNGEKLDAFSANGADHWYAIPDQRIRAIDVPLVRETFTPGWLRSVGVGWITWALESHMDEVARAAGADPLEYRLSLLKAEGRNAGEAPVSVGGAARLAGVLERVREMSDWDARDALPDGTALGLATAFGQERSMPTWIACVVRAKVDRDSGEVKVEKITMAIDAGTVVHPDGAMAQAEGSILWGLSMALHEATQIENGVVADRNLDTYTPLRMNQVPELEIEFVESTEMPVGLGEPGTVAIAPAIGNAIREALGVRVTDLPIRPDAVTALLKG</sequence>
<dbReference type="Gene3D" id="3.30.365.10">
    <property type="entry name" value="Aldehyde oxidase/xanthine dehydrogenase, molybdopterin binding domain"/>
    <property type="match status" value="4"/>
</dbReference>
<dbReference type="SMART" id="SM01008">
    <property type="entry name" value="Ald_Xan_dh_C"/>
    <property type="match status" value="1"/>
</dbReference>
<feature type="domain" description="Aldehyde oxidase/xanthine dehydrogenase a/b hammerhead" evidence="1">
    <location>
        <begin position="208"/>
        <end position="294"/>
    </location>
</feature>